<name>A0A0C6FP15_9HYPH</name>
<protein>
    <submittedName>
        <fullName evidence="1">Uncharacterized protein</fullName>
    </submittedName>
</protein>
<accession>A0A0C6FP15</accession>
<dbReference type="AlphaFoldDB" id="A0A0C6FP15"/>
<evidence type="ECO:0000313" key="1">
    <source>
        <dbReference type="EMBL" id="BAQ44350.1"/>
    </source>
</evidence>
<dbReference type="PATRIC" id="fig|270351.10.peg.909"/>
<gene>
    <name evidence="1" type="ORF">Maq22A_c04700</name>
</gene>
<organism evidence="1 2">
    <name type="scientific">Methylobacterium aquaticum</name>
    <dbReference type="NCBI Taxonomy" id="270351"/>
    <lineage>
        <taxon>Bacteria</taxon>
        <taxon>Pseudomonadati</taxon>
        <taxon>Pseudomonadota</taxon>
        <taxon>Alphaproteobacteria</taxon>
        <taxon>Hyphomicrobiales</taxon>
        <taxon>Methylobacteriaceae</taxon>
        <taxon>Methylobacterium</taxon>
    </lineage>
</organism>
<dbReference type="Proteomes" id="UP000061432">
    <property type="component" value="Chromosome"/>
</dbReference>
<dbReference type="KEGG" id="maqu:Maq22A_c04700"/>
<sequence>MSAPLTPEIEALIAAYERAGAPGADDPAAARIAMRGNLDVIAALLRMVAGLRDAGMDPEEVAETVEAAVGGAFAMFCLHVNHRPLDAIDDLNSFVDGVFDVAVDHLESASSVLSGRLN</sequence>
<dbReference type="STRING" id="270351.Maq22A_c04700"/>
<proteinExistence type="predicted"/>
<evidence type="ECO:0000313" key="2">
    <source>
        <dbReference type="Proteomes" id="UP000061432"/>
    </source>
</evidence>
<dbReference type="EMBL" id="AP014704">
    <property type="protein sequence ID" value="BAQ44350.1"/>
    <property type="molecule type" value="Genomic_DNA"/>
</dbReference>
<reference evidence="2" key="2">
    <citation type="submission" date="2015-01" db="EMBL/GenBank/DDBJ databases">
        <title>Complete genome sequence of Methylobacterium aquaticum strain 22A.</title>
        <authorList>
            <person name="Tani A."/>
            <person name="Ogura Y."/>
            <person name="Hayashi T."/>
        </authorList>
    </citation>
    <scope>NUCLEOTIDE SEQUENCE [LARGE SCALE GENOMIC DNA]</scope>
    <source>
        <strain evidence="2">MA-22A</strain>
    </source>
</reference>
<reference evidence="1 2" key="1">
    <citation type="journal article" date="2015" name="Genome Announc.">
        <title>Complete Genome Sequence of Methylobacterium aquaticum Strain 22A, Isolated from Racomitrium japonicum Moss.</title>
        <authorList>
            <person name="Tani A."/>
            <person name="Ogura Y."/>
            <person name="Hayashi T."/>
            <person name="Kimbara K."/>
        </authorList>
    </citation>
    <scope>NUCLEOTIDE SEQUENCE [LARGE SCALE GENOMIC DNA]</scope>
    <source>
        <strain evidence="1 2">MA-22A</strain>
    </source>
</reference>
<dbReference type="RefSeq" id="WP_060845878.1">
    <property type="nucleotide sequence ID" value="NZ_AP014704.1"/>
</dbReference>